<accession>A0AAV2R7C7</accession>
<reference evidence="2 3" key="1">
    <citation type="submission" date="2024-05" db="EMBL/GenBank/DDBJ databases">
        <authorList>
            <person name="Wallberg A."/>
        </authorList>
    </citation>
    <scope>NUCLEOTIDE SEQUENCE [LARGE SCALE GENOMIC DNA]</scope>
</reference>
<evidence type="ECO:0000313" key="2">
    <source>
        <dbReference type="EMBL" id="CAL4114948.1"/>
    </source>
</evidence>
<protein>
    <recommendedName>
        <fullName evidence="4">Gonadoliberin</fullName>
    </recommendedName>
</protein>
<proteinExistence type="predicted"/>
<dbReference type="EMBL" id="CAXKWB010015963">
    <property type="protein sequence ID" value="CAL4114948.1"/>
    <property type="molecule type" value="Genomic_DNA"/>
</dbReference>
<keyword evidence="1" id="KW-0732">Signal</keyword>
<name>A0AAV2R7C7_MEGNR</name>
<keyword evidence="3" id="KW-1185">Reference proteome</keyword>
<evidence type="ECO:0008006" key="4">
    <source>
        <dbReference type="Google" id="ProtNLM"/>
    </source>
</evidence>
<gene>
    <name evidence="2" type="ORF">MNOR_LOCUS20553</name>
</gene>
<feature type="signal peptide" evidence="1">
    <location>
        <begin position="1"/>
        <end position="31"/>
    </location>
</feature>
<dbReference type="Proteomes" id="UP001497623">
    <property type="component" value="Unassembled WGS sequence"/>
</dbReference>
<sequence length="105" mass="11005">FQLSSSAMQMSNATCFVLLLALSACLTPAISQIHWNRGWGASGSNVGKRGGSADPMEIMDLLDSAGCSLAITQLSGVLEKLVQSSVRELVTCQLGHRSGDAEIAH</sequence>
<feature type="non-terminal residue" evidence="2">
    <location>
        <position position="1"/>
    </location>
</feature>
<organism evidence="2 3">
    <name type="scientific">Meganyctiphanes norvegica</name>
    <name type="common">Northern krill</name>
    <name type="synonym">Thysanopoda norvegica</name>
    <dbReference type="NCBI Taxonomy" id="48144"/>
    <lineage>
        <taxon>Eukaryota</taxon>
        <taxon>Metazoa</taxon>
        <taxon>Ecdysozoa</taxon>
        <taxon>Arthropoda</taxon>
        <taxon>Crustacea</taxon>
        <taxon>Multicrustacea</taxon>
        <taxon>Malacostraca</taxon>
        <taxon>Eumalacostraca</taxon>
        <taxon>Eucarida</taxon>
        <taxon>Euphausiacea</taxon>
        <taxon>Euphausiidae</taxon>
        <taxon>Meganyctiphanes</taxon>
    </lineage>
</organism>
<comment type="caution">
    <text evidence="2">The sequence shown here is derived from an EMBL/GenBank/DDBJ whole genome shotgun (WGS) entry which is preliminary data.</text>
</comment>
<evidence type="ECO:0000256" key="1">
    <source>
        <dbReference type="SAM" id="SignalP"/>
    </source>
</evidence>
<evidence type="ECO:0000313" key="3">
    <source>
        <dbReference type="Proteomes" id="UP001497623"/>
    </source>
</evidence>
<dbReference type="AlphaFoldDB" id="A0AAV2R7C7"/>
<feature type="chain" id="PRO_5043506193" description="Gonadoliberin" evidence="1">
    <location>
        <begin position="32"/>
        <end position="105"/>
    </location>
</feature>